<name>A0A428UEE8_9HYPO</name>
<dbReference type="Proteomes" id="UP000288429">
    <property type="component" value="Unassembled WGS sequence"/>
</dbReference>
<dbReference type="AlphaFoldDB" id="A0A428UEE8"/>
<gene>
    <name evidence="1" type="ORF">CDV31_006262</name>
</gene>
<reference evidence="1 2" key="1">
    <citation type="submission" date="2017-06" db="EMBL/GenBank/DDBJ databases">
        <title>Cmopartive genomic analysis of Ambrosia Fusariam Clade fungi.</title>
        <authorList>
            <person name="Stajich J.E."/>
            <person name="Carrillo J."/>
            <person name="Kijimoto T."/>
            <person name="Eskalen A."/>
            <person name="O'Donnell K."/>
            <person name="Kasson M."/>
        </authorList>
    </citation>
    <scope>NUCLEOTIDE SEQUENCE [LARGE SCALE GENOMIC DNA]</scope>
    <source>
        <strain evidence="1 2">NRRL 20438</strain>
    </source>
</reference>
<organism evidence="1 2">
    <name type="scientific">Fusarium ambrosium</name>
    <dbReference type="NCBI Taxonomy" id="131363"/>
    <lineage>
        <taxon>Eukaryota</taxon>
        <taxon>Fungi</taxon>
        <taxon>Dikarya</taxon>
        <taxon>Ascomycota</taxon>
        <taxon>Pezizomycotina</taxon>
        <taxon>Sordariomycetes</taxon>
        <taxon>Hypocreomycetidae</taxon>
        <taxon>Hypocreales</taxon>
        <taxon>Nectriaceae</taxon>
        <taxon>Fusarium</taxon>
        <taxon>Fusarium solani species complex</taxon>
    </lineage>
</organism>
<sequence length="77" mass="8174">MPRAELVVAISTRGVLPPFTIDQLGLSTVAHTLPSIHSHPWKTLARADQSLSPSPWRSRLVVATWAPALAVAPASGL</sequence>
<comment type="caution">
    <text evidence="1">The sequence shown here is derived from an EMBL/GenBank/DDBJ whole genome shotgun (WGS) entry which is preliminary data.</text>
</comment>
<keyword evidence="2" id="KW-1185">Reference proteome</keyword>
<evidence type="ECO:0000313" key="1">
    <source>
        <dbReference type="EMBL" id="RSM12686.1"/>
    </source>
</evidence>
<protein>
    <submittedName>
        <fullName evidence="1">Uncharacterized protein</fullName>
    </submittedName>
</protein>
<accession>A0A428UEE8</accession>
<evidence type="ECO:0000313" key="2">
    <source>
        <dbReference type="Proteomes" id="UP000288429"/>
    </source>
</evidence>
<proteinExistence type="predicted"/>
<dbReference type="EMBL" id="NIZV01000069">
    <property type="protein sequence ID" value="RSM12686.1"/>
    <property type="molecule type" value="Genomic_DNA"/>
</dbReference>